<evidence type="ECO:0000256" key="2">
    <source>
        <dbReference type="ARBA" id="ARBA00005811"/>
    </source>
</evidence>
<keyword evidence="7" id="KW-0653">Protein transport</keyword>
<comment type="similarity">
    <text evidence="2 7">Belongs to the ExbD/TolR family.</text>
</comment>
<gene>
    <name evidence="9" type="ORF">FUA23_02100</name>
</gene>
<evidence type="ECO:0000256" key="3">
    <source>
        <dbReference type="ARBA" id="ARBA00022475"/>
    </source>
</evidence>
<evidence type="ECO:0000256" key="5">
    <source>
        <dbReference type="ARBA" id="ARBA00022989"/>
    </source>
</evidence>
<evidence type="ECO:0000313" key="9">
    <source>
        <dbReference type="EMBL" id="TXF91511.1"/>
    </source>
</evidence>
<keyword evidence="5 8" id="KW-1133">Transmembrane helix</keyword>
<dbReference type="InterPro" id="IPR003400">
    <property type="entry name" value="ExbD"/>
</dbReference>
<dbReference type="PANTHER" id="PTHR30558">
    <property type="entry name" value="EXBD MEMBRANE COMPONENT OF PMF-DRIVEN MACROMOLECULE IMPORT SYSTEM"/>
    <property type="match status" value="1"/>
</dbReference>
<dbReference type="RefSeq" id="WP_147929051.1">
    <property type="nucleotide sequence ID" value="NZ_VOXD01000002.1"/>
</dbReference>
<evidence type="ECO:0000256" key="4">
    <source>
        <dbReference type="ARBA" id="ARBA00022692"/>
    </source>
</evidence>
<keyword evidence="10" id="KW-1185">Reference proteome</keyword>
<keyword evidence="7" id="KW-0813">Transport</keyword>
<sequence length="132" mass="14118">MALKKRSKVTAEFNMSSLTDIIFLLLIFFMLTSNIVQIKPFDLPISDSQTVAPTNIVVQLEKDGTTSVNNVEVRGSAINQAVTDALGQAGNVEDATVTIVAETGVPFSRISPLMKLAASQKARAIIATQPRG</sequence>
<dbReference type="OrthoDB" id="9793581at2"/>
<accession>A0A5C7FTS1</accession>
<evidence type="ECO:0000256" key="1">
    <source>
        <dbReference type="ARBA" id="ARBA00004162"/>
    </source>
</evidence>
<dbReference type="EMBL" id="VOXD01000002">
    <property type="protein sequence ID" value="TXF91511.1"/>
    <property type="molecule type" value="Genomic_DNA"/>
</dbReference>
<evidence type="ECO:0000256" key="7">
    <source>
        <dbReference type="RuleBase" id="RU003879"/>
    </source>
</evidence>
<keyword evidence="4 7" id="KW-0812">Transmembrane</keyword>
<name>A0A5C7FTS1_9BACT</name>
<protein>
    <submittedName>
        <fullName evidence="9">Biopolymer transporter ExbD</fullName>
    </submittedName>
</protein>
<dbReference type="Pfam" id="PF02472">
    <property type="entry name" value="ExbD"/>
    <property type="match status" value="1"/>
</dbReference>
<feature type="transmembrane region" description="Helical" evidence="8">
    <location>
        <begin position="21"/>
        <end position="38"/>
    </location>
</feature>
<comment type="caution">
    <text evidence="9">The sequence shown here is derived from an EMBL/GenBank/DDBJ whole genome shotgun (WGS) entry which is preliminary data.</text>
</comment>
<dbReference type="Proteomes" id="UP000321907">
    <property type="component" value="Unassembled WGS sequence"/>
</dbReference>
<keyword evidence="6 8" id="KW-0472">Membrane</keyword>
<dbReference type="GO" id="GO:0005886">
    <property type="term" value="C:plasma membrane"/>
    <property type="evidence" value="ECO:0007669"/>
    <property type="project" value="UniProtKB-SubCell"/>
</dbReference>
<organism evidence="9 10">
    <name type="scientific">Neolewinella aurantiaca</name>
    <dbReference type="NCBI Taxonomy" id="2602767"/>
    <lineage>
        <taxon>Bacteria</taxon>
        <taxon>Pseudomonadati</taxon>
        <taxon>Bacteroidota</taxon>
        <taxon>Saprospiria</taxon>
        <taxon>Saprospirales</taxon>
        <taxon>Lewinellaceae</taxon>
        <taxon>Neolewinella</taxon>
    </lineage>
</organism>
<keyword evidence="3" id="KW-1003">Cell membrane</keyword>
<evidence type="ECO:0000256" key="6">
    <source>
        <dbReference type="ARBA" id="ARBA00023136"/>
    </source>
</evidence>
<proteinExistence type="inferred from homology"/>
<dbReference type="GO" id="GO:0015031">
    <property type="term" value="P:protein transport"/>
    <property type="evidence" value="ECO:0007669"/>
    <property type="project" value="UniProtKB-KW"/>
</dbReference>
<dbReference type="GO" id="GO:0022857">
    <property type="term" value="F:transmembrane transporter activity"/>
    <property type="evidence" value="ECO:0007669"/>
    <property type="project" value="InterPro"/>
</dbReference>
<reference evidence="9 10" key="1">
    <citation type="submission" date="2019-08" db="EMBL/GenBank/DDBJ databases">
        <title>Lewinella sp. strain SSH13 Genome sequencing and assembly.</title>
        <authorList>
            <person name="Kim I."/>
        </authorList>
    </citation>
    <scope>NUCLEOTIDE SEQUENCE [LARGE SCALE GENOMIC DNA]</scope>
    <source>
        <strain evidence="9 10">SSH13</strain>
    </source>
</reference>
<evidence type="ECO:0000256" key="8">
    <source>
        <dbReference type="SAM" id="Phobius"/>
    </source>
</evidence>
<comment type="subcellular location">
    <subcellularLocation>
        <location evidence="1">Cell membrane</location>
        <topology evidence="1">Single-pass membrane protein</topology>
    </subcellularLocation>
    <subcellularLocation>
        <location evidence="7">Cell membrane</location>
        <topology evidence="7">Single-pass type II membrane protein</topology>
    </subcellularLocation>
</comment>
<evidence type="ECO:0000313" key="10">
    <source>
        <dbReference type="Proteomes" id="UP000321907"/>
    </source>
</evidence>
<dbReference type="AlphaFoldDB" id="A0A5C7FTS1"/>